<evidence type="ECO:0000313" key="3">
    <source>
        <dbReference type="EMBL" id="CAB4869215.1"/>
    </source>
</evidence>
<dbReference type="Gene3D" id="3.40.50.720">
    <property type="entry name" value="NAD(P)-binding Rossmann-like Domain"/>
    <property type="match status" value="1"/>
</dbReference>
<accession>A0A6J7DJZ6</accession>
<dbReference type="PRINTS" id="PR00080">
    <property type="entry name" value="SDRFAMILY"/>
</dbReference>
<dbReference type="SUPFAM" id="SSF51735">
    <property type="entry name" value="NAD(P)-binding Rossmann-fold domains"/>
    <property type="match status" value="1"/>
</dbReference>
<dbReference type="PANTHER" id="PTHR42760:SF115">
    <property type="entry name" value="3-OXOACYL-[ACYL-CARRIER-PROTEIN] REDUCTASE FABG"/>
    <property type="match status" value="1"/>
</dbReference>
<name>A0A6J7DJZ6_9ZZZZ</name>
<evidence type="ECO:0000256" key="1">
    <source>
        <dbReference type="ARBA" id="ARBA00006484"/>
    </source>
</evidence>
<dbReference type="Pfam" id="PF13561">
    <property type="entry name" value="adh_short_C2"/>
    <property type="match status" value="1"/>
</dbReference>
<dbReference type="FunFam" id="3.40.50.720:FF:000084">
    <property type="entry name" value="Short-chain dehydrogenase reductase"/>
    <property type="match status" value="1"/>
</dbReference>
<keyword evidence="2" id="KW-0560">Oxidoreductase</keyword>
<dbReference type="AlphaFoldDB" id="A0A6J7DJZ6"/>
<protein>
    <submittedName>
        <fullName evidence="3">Unannotated protein</fullName>
    </submittedName>
</protein>
<sequence>MKMKSEHVEHLFDLSGRVAVVTGGGGGLGSAIAIGLAGAGASVVVLDINQELADNVVQEIRSNGGEARAMTCNVTVKSDFEEVSRTLDKIDILVNSAGTTSRHAAEDFPEDIYDRIIATNLKGSFMSCQIFGRRMLDKNSGSIINMASIGSSIAYPHTTAYLQSKGGVAQMTRSLALEWISRGVRVNAIAPSLFDTPLVRASENKVQLTSDFIMARTPIGRKGDPLEVVGPAIFLASDAASMVTGHLLQVDGGYLIN</sequence>
<dbReference type="EMBL" id="CAFBLH010000025">
    <property type="protein sequence ID" value="CAB4869215.1"/>
    <property type="molecule type" value="Genomic_DNA"/>
</dbReference>
<comment type="similarity">
    <text evidence="1">Belongs to the short-chain dehydrogenases/reductases (SDR) family.</text>
</comment>
<evidence type="ECO:0000256" key="2">
    <source>
        <dbReference type="ARBA" id="ARBA00023002"/>
    </source>
</evidence>
<gene>
    <name evidence="3" type="ORF">UFOPK3342_00873</name>
</gene>
<organism evidence="3">
    <name type="scientific">freshwater metagenome</name>
    <dbReference type="NCBI Taxonomy" id="449393"/>
    <lineage>
        <taxon>unclassified sequences</taxon>
        <taxon>metagenomes</taxon>
        <taxon>ecological metagenomes</taxon>
    </lineage>
</organism>
<dbReference type="InterPro" id="IPR036291">
    <property type="entry name" value="NAD(P)-bd_dom_sf"/>
</dbReference>
<dbReference type="PRINTS" id="PR00081">
    <property type="entry name" value="GDHRDH"/>
</dbReference>
<proteinExistence type="inferred from homology"/>
<dbReference type="InterPro" id="IPR002347">
    <property type="entry name" value="SDR_fam"/>
</dbReference>
<dbReference type="GO" id="GO:0016616">
    <property type="term" value="F:oxidoreductase activity, acting on the CH-OH group of donors, NAD or NADP as acceptor"/>
    <property type="evidence" value="ECO:0007669"/>
    <property type="project" value="TreeGrafter"/>
</dbReference>
<dbReference type="PANTHER" id="PTHR42760">
    <property type="entry name" value="SHORT-CHAIN DEHYDROGENASES/REDUCTASES FAMILY MEMBER"/>
    <property type="match status" value="1"/>
</dbReference>
<reference evidence="3" key="1">
    <citation type="submission" date="2020-05" db="EMBL/GenBank/DDBJ databases">
        <authorList>
            <person name="Chiriac C."/>
            <person name="Salcher M."/>
            <person name="Ghai R."/>
            <person name="Kavagutti S V."/>
        </authorList>
    </citation>
    <scope>NUCLEOTIDE SEQUENCE</scope>
</reference>